<proteinExistence type="inferred from homology"/>
<dbReference type="Proteomes" id="UP000469215">
    <property type="component" value="Unassembled WGS sequence"/>
</dbReference>
<dbReference type="SUPFAM" id="SSF56317">
    <property type="entry name" value="Carbon-nitrogen hydrolase"/>
    <property type="match status" value="1"/>
</dbReference>
<gene>
    <name evidence="3" type="ORF">GSY69_10380</name>
</gene>
<evidence type="ECO:0000313" key="4">
    <source>
        <dbReference type="Proteomes" id="UP000469215"/>
    </source>
</evidence>
<dbReference type="PANTHER" id="PTHR46044:SF1">
    <property type="entry name" value="CN HYDROLASE DOMAIN-CONTAINING PROTEIN"/>
    <property type="match status" value="1"/>
</dbReference>
<evidence type="ECO:0000259" key="2">
    <source>
        <dbReference type="PROSITE" id="PS50263"/>
    </source>
</evidence>
<accession>A0A6N9H8L8</accession>
<organism evidence="3 4">
    <name type="scientific">Brevibacterium rongguiense</name>
    <dbReference type="NCBI Taxonomy" id="2695267"/>
    <lineage>
        <taxon>Bacteria</taxon>
        <taxon>Bacillati</taxon>
        <taxon>Actinomycetota</taxon>
        <taxon>Actinomycetes</taxon>
        <taxon>Micrococcales</taxon>
        <taxon>Brevibacteriaceae</taxon>
        <taxon>Brevibacterium</taxon>
    </lineage>
</organism>
<dbReference type="GO" id="GO:0018822">
    <property type="term" value="F:nitrile hydratase activity"/>
    <property type="evidence" value="ECO:0007669"/>
    <property type="project" value="TreeGrafter"/>
</dbReference>
<dbReference type="GO" id="GO:0000257">
    <property type="term" value="F:nitrilase activity"/>
    <property type="evidence" value="ECO:0007669"/>
    <property type="project" value="TreeGrafter"/>
</dbReference>
<dbReference type="InterPro" id="IPR003010">
    <property type="entry name" value="C-N_Hydrolase"/>
</dbReference>
<dbReference type="Pfam" id="PF00795">
    <property type="entry name" value="CN_hydrolase"/>
    <property type="match status" value="1"/>
</dbReference>
<dbReference type="GO" id="GO:0051410">
    <property type="term" value="P:detoxification of nitrogen compound"/>
    <property type="evidence" value="ECO:0007669"/>
    <property type="project" value="TreeGrafter"/>
</dbReference>
<sequence length="309" mass="32657">MPATTVAVVQTGSVPFDPAATATRVAGLIGDCAARGAKLAVFPEALLGTYPKGLRFGAPVGTRTEEGRAEFARYFAGAVDLDGPELAQIAEASAAHGVFTVLGIIERSGGTLYCTAVHIDPAAGIVGTHRKLMPTGSERLIWGFGDGSTLTVNDTGFGKLGSVICWENYMPLLRQAMYAQGVELYCAPTVDDRDTWQHTMSHIALEGRCFVLSAAQAIRADAYGDDYASALEPDEAGYLIRGGSVILDPAGQALAGPVYDEEAILTAEVDVAQRPGRTFDFDPAGHYARPDVFRLSVDTRPKPSVVFEG</sequence>
<comment type="caution">
    <text evidence="3">The sequence shown here is derived from an EMBL/GenBank/DDBJ whole genome shotgun (WGS) entry which is preliminary data.</text>
</comment>
<dbReference type="AlphaFoldDB" id="A0A6N9H8L8"/>
<dbReference type="PANTHER" id="PTHR46044">
    <property type="entry name" value="NITRILASE"/>
    <property type="match status" value="1"/>
</dbReference>
<comment type="similarity">
    <text evidence="1">Belongs to the carbon-nitrogen hydrolase superfamily. Nitrilase family.</text>
</comment>
<dbReference type="RefSeq" id="WP_160953777.1">
    <property type="nucleotide sequence ID" value="NZ_WWEQ01000048.1"/>
</dbReference>
<evidence type="ECO:0000256" key="1">
    <source>
        <dbReference type="ARBA" id="ARBA00008129"/>
    </source>
</evidence>
<protein>
    <submittedName>
        <fullName evidence="3">Nitrilase</fullName>
    </submittedName>
</protein>
<reference evidence="3 4" key="1">
    <citation type="submission" date="2020-01" db="EMBL/GenBank/DDBJ databases">
        <authorList>
            <person name="Deng T."/>
        </authorList>
    </citation>
    <scope>NUCLEOTIDE SEQUENCE [LARGE SCALE GENOMIC DNA]</scope>
    <source>
        <strain evidence="3 4">5221</strain>
    </source>
</reference>
<dbReference type="InterPro" id="IPR044149">
    <property type="entry name" value="Nitrilases_CHs"/>
</dbReference>
<dbReference type="PROSITE" id="PS50263">
    <property type="entry name" value="CN_HYDROLASE"/>
    <property type="match status" value="1"/>
</dbReference>
<name>A0A6N9H8L8_9MICO</name>
<feature type="domain" description="CN hydrolase" evidence="2">
    <location>
        <begin position="4"/>
        <end position="271"/>
    </location>
</feature>
<dbReference type="InterPro" id="IPR036526">
    <property type="entry name" value="C-N_Hydrolase_sf"/>
</dbReference>
<dbReference type="CDD" id="cd07564">
    <property type="entry name" value="nitrilases_CHs"/>
    <property type="match status" value="1"/>
</dbReference>
<dbReference type="Gene3D" id="3.60.110.10">
    <property type="entry name" value="Carbon-nitrogen hydrolase"/>
    <property type="match status" value="1"/>
</dbReference>
<evidence type="ECO:0000313" key="3">
    <source>
        <dbReference type="EMBL" id="MYM20359.1"/>
    </source>
</evidence>
<dbReference type="EMBL" id="WWEQ01000048">
    <property type="protein sequence ID" value="MYM20359.1"/>
    <property type="molecule type" value="Genomic_DNA"/>
</dbReference>
<keyword evidence="4" id="KW-1185">Reference proteome</keyword>